<proteinExistence type="predicted"/>
<evidence type="ECO:0000313" key="1">
    <source>
        <dbReference type="EMBL" id="NMB91845.1"/>
    </source>
</evidence>
<dbReference type="Proteomes" id="UP000590542">
    <property type="component" value="Unassembled WGS sequence"/>
</dbReference>
<evidence type="ECO:0000313" key="2">
    <source>
        <dbReference type="Proteomes" id="UP000590542"/>
    </source>
</evidence>
<dbReference type="EMBL" id="JAAZNV010000011">
    <property type="protein sequence ID" value="NMB91845.1"/>
    <property type="molecule type" value="Genomic_DNA"/>
</dbReference>
<reference evidence="1 2" key="1">
    <citation type="journal article" date="2020" name="Biotechnol. Biofuels">
        <title>New insights from the biogas microbiome by comprehensive genome-resolved metagenomics of nearly 1600 species originating from multiple anaerobic digesters.</title>
        <authorList>
            <person name="Campanaro S."/>
            <person name="Treu L."/>
            <person name="Rodriguez-R L.M."/>
            <person name="Kovalovszki A."/>
            <person name="Ziels R.M."/>
            <person name="Maus I."/>
            <person name="Zhu X."/>
            <person name="Kougias P.G."/>
            <person name="Basile A."/>
            <person name="Luo G."/>
            <person name="Schluter A."/>
            <person name="Konstantinidis K.T."/>
            <person name="Angelidaki I."/>
        </authorList>
    </citation>
    <scope>NUCLEOTIDE SEQUENCE [LARGE SCALE GENOMIC DNA]</scope>
    <source>
        <strain evidence="1">AS27yjCOA_202</strain>
    </source>
</reference>
<sequence>MLYIKFAPRVFTWSSFCTGTYKVTDEEIAAHLFFERPQQKAQESQDELIMLKGGSNAS</sequence>
<name>A0A7X9E7E4_UNCKA</name>
<dbReference type="AlphaFoldDB" id="A0A7X9E7E4"/>
<gene>
    <name evidence="1" type="ORF">GYA37_03300</name>
</gene>
<accession>A0A7X9E7E4</accession>
<comment type="caution">
    <text evidence="1">The sequence shown here is derived from an EMBL/GenBank/DDBJ whole genome shotgun (WGS) entry which is preliminary data.</text>
</comment>
<protein>
    <submittedName>
        <fullName evidence="1">Uncharacterized protein</fullName>
    </submittedName>
</protein>
<organism evidence="1 2">
    <name type="scientific">candidate division WWE3 bacterium</name>
    <dbReference type="NCBI Taxonomy" id="2053526"/>
    <lineage>
        <taxon>Bacteria</taxon>
        <taxon>Katanobacteria</taxon>
    </lineage>
</organism>